<gene>
    <name evidence="3" type="ORF">G1C96_1091</name>
</gene>
<keyword evidence="2" id="KW-0472">Membrane</keyword>
<sequence length="633" mass="64489">MKGSPDSRHRVHDLDLRAYGADDVGGDRRAHRPDRRRTAPRTVIRHVARRIAAAFVALMMAAVALIVAPTAAWAAGAPPVPQQRGNVNLKNYEDVAVNGISDDGSVAVIYASNVASGSSTYFMVTLNDVSITELAGAGVISTDGKQVYFVDTDSGKLKAADVASKQITTLNGSVGGSEYVVGATADRVLISDYSGSGVTLNTYDVKQQRVTATTKISSSSAMLGVAPDYSHVFAVEPSSSGSSATLQAYDLTTGQSSPAQQITGPSGIDYSNLSVLSTLVDGKALLVSSYSSSASAALYYRLDVTNGRLTYLSDHPYTLTTNRSYTEARYVLGFDGPAGDPANGVNLSKVSDASSMSVYDIAAGRAAWTTSIPAGIDAKFESGNYLGLTNDGKHMLVASQTGTSGGSLISMDTKTGATSEVRIPDEISGGYGGAAMLSGDGATVVVATTKGDDSQLLIFSTGVGGSPWTKVETWLMVAAGSLAVIVLIVVAIILLRKHGARKAVAGAPIAPRTSAGYAQPQSAQPAPSAQSYAAASAPAQAVSVPAQSAPRHAASAAPTPASPSAPTVPATPAVPTVAPASVAPAPTSAVAPAPDQSASDQSAPAVRFCTECGTRVTRPTAKFCPGCGHPLGS</sequence>
<reference evidence="3 4" key="1">
    <citation type="submission" date="2020-02" db="EMBL/GenBank/DDBJ databases">
        <title>Characterization of phylogenetic diversity of novel bifidobacterial species isolated in Czech ZOOs.</title>
        <authorList>
            <person name="Lugli G.A."/>
            <person name="Vera N.B."/>
            <person name="Ventura M."/>
        </authorList>
    </citation>
    <scope>NUCLEOTIDE SEQUENCE [LARGE SCALE GENOMIC DNA]</scope>
    <source>
        <strain evidence="3 4">DSM 109958</strain>
    </source>
</reference>
<feature type="transmembrane region" description="Helical" evidence="2">
    <location>
        <begin position="474"/>
        <end position="495"/>
    </location>
</feature>
<evidence type="ECO:0000313" key="3">
    <source>
        <dbReference type="EMBL" id="NMN00512.1"/>
    </source>
</evidence>
<keyword evidence="4" id="KW-1185">Reference proteome</keyword>
<comment type="caution">
    <text evidence="3">The sequence shown here is derived from an EMBL/GenBank/DDBJ whole genome shotgun (WGS) entry which is preliminary data.</text>
</comment>
<dbReference type="GO" id="GO:0016740">
    <property type="term" value="F:transferase activity"/>
    <property type="evidence" value="ECO:0007669"/>
    <property type="project" value="UniProtKB-KW"/>
</dbReference>
<feature type="region of interest" description="Disordered" evidence="1">
    <location>
        <begin position="543"/>
        <end position="572"/>
    </location>
</feature>
<dbReference type="EMBL" id="JAAIIH010000006">
    <property type="protein sequence ID" value="NMN00512.1"/>
    <property type="molecule type" value="Genomic_DNA"/>
</dbReference>
<proteinExistence type="predicted"/>
<dbReference type="Proteomes" id="UP000588277">
    <property type="component" value="Unassembled WGS sequence"/>
</dbReference>
<accession>A0A7Y0F3S8</accession>
<evidence type="ECO:0000256" key="1">
    <source>
        <dbReference type="SAM" id="MobiDB-lite"/>
    </source>
</evidence>
<feature type="transmembrane region" description="Helical" evidence="2">
    <location>
        <begin position="51"/>
        <end position="74"/>
    </location>
</feature>
<evidence type="ECO:0000256" key="2">
    <source>
        <dbReference type="SAM" id="Phobius"/>
    </source>
</evidence>
<evidence type="ECO:0000313" key="4">
    <source>
        <dbReference type="Proteomes" id="UP000588277"/>
    </source>
</evidence>
<keyword evidence="3" id="KW-0808">Transferase</keyword>
<dbReference type="InterPro" id="IPR011048">
    <property type="entry name" value="Haem_d1_sf"/>
</dbReference>
<protein>
    <submittedName>
        <fullName evidence="3">Dihydrolipoamide acetyltransferase</fullName>
    </submittedName>
</protein>
<keyword evidence="2" id="KW-1133">Transmembrane helix</keyword>
<name>A0A7Y0F3S8_9BIFI</name>
<dbReference type="SUPFAM" id="SSF51004">
    <property type="entry name" value="C-terminal (heme d1) domain of cytochrome cd1-nitrite reductase"/>
    <property type="match status" value="1"/>
</dbReference>
<organism evidence="3 4">
    <name type="scientific">Bifidobacterium moraviense</name>
    <dbReference type="NCBI Taxonomy" id="2675323"/>
    <lineage>
        <taxon>Bacteria</taxon>
        <taxon>Bacillati</taxon>
        <taxon>Actinomycetota</taxon>
        <taxon>Actinomycetes</taxon>
        <taxon>Bifidobacteriales</taxon>
        <taxon>Bifidobacteriaceae</taxon>
        <taxon>Bifidobacterium</taxon>
    </lineage>
</organism>
<keyword evidence="2" id="KW-0812">Transmembrane</keyword>
<dbReference type="AlphaFoldDB" id="A0A7Y0F3S8"/>